<sequence length="212" mass="23067">MLRPEATSKDIEALVAQAKEHQFGAICLNSSWIKYAKELIGDDPIDIVAVVGFPLGANITQNKVHEAELAIKHGASEIDMVINIGKFKEKNYEYITNEIQQIKKAIGNHVLKVIVETALLITQEIAKATEIVVKAKADFIKTSTGFSYRGASFEDVKIMAEVAQGKIAIKAAGGIKSISDLEEFYRLGATRFGTSSSLAVFGLTKTKKGDSY</sequence>
<evidence type="ECO:0000256" key="7">
    <source>
        <dbReference type="HAMAP-Rule" id="MF_00114"/>
    </source>
</evidence>
<dbReference type="GO" id="GO:0016052">
    <property type="term" value="P:carbohydrate catabolic process"/>
    <property type="evidence" value="ECO:0007669"/>
    <property type="project" value="TreeGrafter"/>
</dbReference>
<dbReference type="PANTHER" id="PTHR10889:SF1">
    <property type="entry name" value="DEOXYRIBOSE-PHOSPHATE ALDOLASE"/>
    <property type="match status" value="1"/>
</dbReference>
<dbReference type="EMBL" id="FM864216">
    <property type="protein sequence ID" value="CAT05256.1"/>
    <property type="molecule type" value="Genomic_DNA"/>
</dbReference>
<dbReference type="HAMAP" id="MF_00114">
    <property type="entry name" value="DeoC_type1"/>
    <property type="match status" value="1"/>
</dbReference>
<evidence type="ECO:0000256" key="6">
    <source>
        <dbReference type="ARBA" id="ARBA00056337"/>
    </source>
</evidence>
<dbReference type="AlphaFoldDB" id="C5J6Z3"/>
<dbReference type="NCBIfam" id="TIGR00126">
    <property type="entry name" value="deoC"/>
    <property type="match status" value="1"/>
</dbReference>
<evidence type="ECO:0000256" key="1">
    <source>
        <dbReference type="ARBA" id="ARBA00010936"/>
    </source>
</evidence>
<evidence type="ECO:0000313" key="8">
    <source>
        <dbReference type="EMBL" id="CAT05256.1"/>
    </source>
</evidence>
<feature type="active site" description="Proton donor/acceptor" evidence="7">
    <location>
        <position position="170"/>
    </location>
</feature>
<accession>C5J6Z3</accession>
<dbReference type="HOGENOM" id="CLU_053595_0_2_14"/>
<dbReference type="GO" id="GO:0009264">
    <property type="term" value="P:deoxyribonucleotide catabolic process"/>
    <property type="evidence" value="ECO:0007669"/>
    <property type="project" value="UniProtKB-UniRule"/>
</dbReference>
<dbReference type="eggNOG" id="COG0274">
    <property type="taxonomic scope" value="Bacteria"/>
</dbReference>
<feature type="active site" description="Proton donor/acceptor" evidence="7">
    <location>
        <position position="79"/>
    </location>
</feature>
<organism evidence="8 9">
    <name type="scientific">Mesomycoplasma conjunctivae (strain ATCC 25834 / NCTC 10147 / HRC/581)</name>
    <name type="common">Mycoplasma conjunctivae</name>
    <dbReference type="NCBI Taxonomy" id="572263"/>
    <lineage>
        <taxon>Bacteria</taxon>
        <taxon>Bacillati</taxon>
        <taxon>Mycoplasmatota</taxon>
        <taxon>Mycoplasmoidales</taxon>
        <taxon>Metamycoplasmataceae</taxon>
        <taxon>Mesomycoplasma</taxon>
    </lineage>
</organism>
<dbReference type="FunFam" id="3.20.20.70:FF:000044">
    <property type="entry name" value="Deoxyribose-phosphate aldolase"/>
    <property type="match status" value="1"/>
</dbReference>
<dbReference type="PANTHER" id="PTHR10889">
    <property type="entry name" value="DEOXYRIBOSE-PHOSPHATE ALDOLASE"/>
    <property type="match status" value="1"/>
</dbReference>
<evidence type="ECO:0000256" key="4">
    <source>
        <dbReference type="ARBA" id="ARBA00023270"/>
    </source>
</evidence>
<protein>
    <recommendedName>
        <fullName evidence="7">Deoxyribose-phosphate aldolase</fullName>
        <shortName evidence="7">DERA</shortName>
        <ecNumber evidence="7">4.1.2.4</ecNumber>
    </recommendedName>
    <alternativeName>
        <fullName evidence="7">2-deoxy-D-ribose 5-phosphate aldolase</fullName>
    </alternativeName>
    <alternativeName>
        <fullName evidence="7">Phosphodeoxyriboaldolase</fullName>
        <shortName evidence="7">Deoxyriboaldolase</shortName>
    </alternativeName>
</protein>
<evidence type="ECO:0000256" key="3">
    <source>
        <dbReference type="ARBA" id="ARBA00023239"/>
    </source>
</evidence>
<comment type="catalytic activity">
    <reaction evidence="5 7">
        <text>2-deoxy-D-ribose 5-phosphate = D-glyceraldehyde 3-phosphate + acetaldehyde</text>
        <dbReference type="Rhea" id="RHEA:12821"/>
        <dbReference type="ChEBI" id="CHEBI:15343"/>
        <dbReference type="ChEBI" id="CHEBI:59776"/>
        <dbReference type="ChEBI" id="CHEBI:62877"/>
        <dbReference type="EC" id="4.1.2.4"/>
    </reaction>
</comment>
<reference evidence="9" key="1">
    <citation type="journal article" date="2009" name="BMC Bioinformatics">
        <title>The Mycoplasma conjunctivae genome sequencing, annotation and analysis.</title>
        <authorList>
            <person name="Calderon-Copete S.P."/>
            <person name="Wigger G."/>
            <person name="Wunderlin C."/>
            <person name="Schmidheini T."/>
            <person name="Frey J."/>
            <person name="Quail M.A."/>
            <person name="Falquet L."/>
        </authorList>
    </citation>
    <scope>NUCLEOTIDE SEQUENCE [LARGE SCALE GENOMIC DNA]</scope>
    <source>
        <strain evidence="9">ATCC 25834 / NCTC 10147 / HRC/581</strain>
    </source>
</reference>
<keyword evidence="2 7" id="KW-0963">Cytoplasm</keyword>
<dbReference type="SMART" id="SM01133">
    <property type="entry name" value="DeoC"/>
    <property type="match status" value="1"/>
</dbReference>
<dbReference type="GO" id="GO:0006018">
    <property type="term" value="P:2-deoxyribose 1-phosphate catabolic process"/>
    <property type="evidence" value="ECO:0007669"/>
    <property type="project" value="UniProtKB-UniRule"/>
</dbReference>
<evidence type="ECO:0000256" key="2">
    <source>
        <dbReference type="ARBA" id="ARBA00022490"/>
    </source>
</evidence>
<dbReference type="InterPro" id="IPR013785">
    <property type="entry name" value="Aldolase_TIM"/>
</dbReference>
<dbReference type="GO" id="GO:0005737">
    <property type="term" value="C:cytoplasm"/>
    <property type="evidence" value="ECO:0007669"/>
    <property type="project" value="UniProtKB-SubCell"/>
</dbReference>
<dbReference type="KEGG" id="mco:MCJ_005570"/>
<dbReference type="Pfam" id="PF01791">
    <property type="entry name" value="DeoC"/>
    <property type="match status" value="1"/>
</dbReference>
<dbReference type="CDD" id="cd00959">
    <property type="entry name" value="DeoC"/>
    <property type="match status" value="1"/>
</dbReference>
<dbReference type="InterPro" id="IPR002915">
    <property type="entry name" value="DeoC/FbaB/LacD_aldolase"/>
</dbReference>
<keyword evidence="4 7" id="KW-0704">Schiff base</keyword>
<dbReference type="SUPFAM" id="SSF51569">
    <property type="entry name" value="Aldolase"/>
    <property type="match status" value="1"/>
</dbReference>
<comment type="subcellular location">
    <subcellularLocation>
        <location evidence="7">Cytoplasm</location>
    </subcellularLocation>
</comment>
<dbReference type="UniPathway" id="UPA00002">
    <property type="reaction ID" value="UER00468"/>
</dbReference>
<comment type="similarity">
    <text evidence="1 7">Belongs to the DeoC/FbaB aldolase family. DeoC type 1 subfamily.</text>
</comment>
<dbReference type="GO" id="GO:0004139">
    <property type="term" value="F:deoxyribose-phosphate aldolase activity"/>
    <property type="evidence" value="ECO:0007669"/>
    <property type="project" value="UniProtKB-UniRule"/>
</dbReference>
<dbReference type="Proteomes" id="UP000001491">
    <property type="component" value="Chromosome"/>
</dbReference>
<dbReference type="InterPro" id="IPR028581">
    <property type="entry name" value="DeoC_typeI"/>
</dbReference>
<keyword evidence="3 7" id="KW-0456">Lyase</keyword>
<keyword evidence="9" id="KW-1185">Reference proteome</keyword>
<evidence type="ECO:0000313" key="9">
    <source>
        <dbReference type="Proteomes" id="UP000001491"/>
    </source>
</evidence>
<dbReference type="InterPro" id="IPR011343">
    <property type="entry name" value="DeoC"/>
</dbReference>
<gene>
    <name evidence="7 8" type="primary">deoC</name>
    <name evidence="8" type="ordered locus">MCJ_005570</name>
</gene>
<dbReference type="Gene3D" id="3.20.20.70">
    <property type="entry name" value="Aldolase class I"/>
    <property type="match status" value="1"/>
</dbReference>
<proteinExistence type="inferred from homology"/>
<feature type="active site" description="Schiff-base intermediate with acetaldehyde" evidence="7">
    <location>
        <position position="141"/>
    </location>
</feature>
<dbReference type="PIRSF" id="PIRSF001357">
    <property type="entry name" value="DeoC"/>
    <property type="match status" value="1"/>
</dbReference>
<comment type="pathway">
    <text evidence="7">Carbohydrate degradation; 2-deoxy-D-ribose 1-phosphate degradation; D-glyceraldehyde 3-phosphate and acetaldehyde from 2-deoxy-alpha-D-ribose 1-phosphate: step 2/2.</text>
</comment>
<evidence type="ECO:0000256" key="5">
    <source>
        <dbReference type="ARBA" id="ARBA00048791"/>
    </source>
</evidence>
<dbReference type="EC" id="4.1.2.4" evidence="7"/>
<name>C5J6Z3_MESCH</name>
<comment type="function">
    <text evidence="6 7">Catalyzes a reversible aldol reaction between acetaldehyde and D-glyceraldehyde 3-phosphate to generate 2-deoxy-D-ribose 5-phosphate.</text>
</comment>